<protein>
    <submittedName>
        <fullName evidence="2">Uncharacterized protein</fullName>
    </submittedName>
</protein>
<dbReference type="EMBL" id="SGWY01000001">
    <property type="protein sequence ID" value="RZS67978.1"/>
    <property type="molecule type" value="Genomic_DNA"/>
</dbReference>
<sequence>MAARSREGNHVDPVDQPGGVSSRSSVRGPVIVGAAALAIGLGLLGHQLVSTTAYEQAWSRLTSVETQLADTIESYERTLDRSEVVAVRAEALQTVAGGDLVAPDEVDALRAETAELRAALEAAPPPTGPITGRFEEPSTFAPAWERYADLVGIADALPARDTAISRFDEATFVVREARQAVVDRTDAVFTSAYERAEAEIDANALASYRTVLGVRHLIDAGGVDGQSTSATGFTALAEAVTALRASHAEAEAARSEHPVRAEVEAFARSISQGVALDFGWAYEVAGVTSDGWYAGTAEFWPEDGGWGHITLSHSIEDSWGDENARAVVVHEVGHTQAIRPTCTPIFEGPEFHRDHETWATAWAIGMGYDLPGAGIEAYGRPTDAQIAAAAQCR</sequence>
<proteinExistence type="predicted"/>
<feature type="region of interest" description="Disordered" evidence="1">
    <location>
        <begin position="1"/>
        <end position="25"/>
    </location>
</feature>
<gene>
    <name evidence="2" type="ORF">EV187_0400</name>
</gene>
<evidence type="ECO:0000313" key="2">
    <source>
        <dbReference type="EMBL" id="RZS67978.1"/>
    </source>
</evidence>
<accession>A0A4Q7MKM5</accession>
<feature type="compositionally biased region" description="Basic and acidic residues" evidence="1">
    <location>
        <begin position="1"/>
        <end position="13"/>
    </location>
</feature>
<reference evidence="2 3" key="1">
    <citation type="submission" date="2019-02" db="EMBL/GenBank/DDBJ databases">
        <title>Genomic Encyclopedia of Type Strains, Phase IV (KMG-IV): sequencing the most valuable type-strain genomes for metagenomic binning, comparative biology and taxonomic classification.</title>
        <authorList>
            <person name="Goeker M."/>
        </authorList>
    </citation>
    <scope>NUCLEOTIDE SEQUENCE [LARGE SCALE GENOMIC DNA]</scope>
    <source>
        <strain evidence="2 3">DSM 43045</strain>
    </source>
</reference>
<evidence type="ECO:0000256" key="1">
    <source>
        <dbReference type="SAM" id="MobiDB-lite"/>
    </source>
</evidence>
<comment type="caution">
    <text evidence="2">The sequence shown here is derived from an EMBL/GenBank/DDBJ whole genome shotgun (WGS) entry which is preliminary data.</text>
</comment>
<keyword evidence="3" id="KW-1185">Reference proteome</keyword>
<evidence type="ECO:0000313" key="3">
    <source>
        <dbReference type="Proteomes" id="UP000293289"/>
    </source>
</evidence>
<organism evidence="2 3">
    <name type="scientific">Agromyces ramosus</name>
    <dbReference type="NCBI Taxonomy" id="33879"/>
    <lineage>
        <taxon>Bacteria</taxon>
        <taxon>Bacillati</taxon>
        <taxon>Actinomycetota</taxon>
        <taxon>Actinomycetes</taxon>
        <taxon>Micrococcales</taxon>
        <taxon>Microbacteriaceae</taxon>
        <taxon>Agromyces</taxon>
    </lineage>
</organism>
<dbReference type="AlphaFoldDB" id="A0A4Q7MKM5"/>
<dbReference type="Proteomes" id="UP000293289">
    <property type="component" value="Unassembled WGS sequence"/>
</dbReference>
<name>A0A4Q7MKM5_9MICO</name>